<dbReference type="EMBL" id="JAACJL010000015">
    <property type="protein sequence ID" value="KAF4621211.1"/>
    <property type="molecule type" value="Genomic_DNA"/>
</dbReference>
<reference evidence="1 2" key="1">
    <citation type="submission" date="2019-12" db="EMBL/GenBank/DDBJ databases">
        <authorList>
            <person name="Floudas D."/>
            <person name="Bentzer J."/>
            <person name="Ahren D."/>
            <person name="Johansson T."/>
            <person name="Persson P."/>
            <person name="Tunlid A."/>
        </authorList>
    </citation>
    <scope>NUCLEOTIDE SEQUENCE [LARGE SCALE GENOMIC DNA]</scope>
    <source>
        <strain evidence="1 2">CBS 102.39</strain>
    </source>
</reference>
<dbReference type="AlphaFoldDB" id="A0A8H4R1R3"/>
<sequence>MDHSPVRCICALSQQSDRSCTASLLTRRRSLKHDNASPLEGVQKEVGWQGGFLAVNEIKSLRAAVEREELVDDEGMQEGLGYWSRGGCSFVSGKRDIASKSVDHAIPQQDTTLTINFAYEAGQQGDVDERNAFWYSPSTTEWFEKRGYILYEPVTDPCSTRTMMPKLPCAEEIYEGDYPFAAYDSTPARYLPDMPFRAWEINGKVMFAQDRQGRHLAIKLVRLETDEHRILEFLRNLPLDTLEENCVIPVLDILPIEGFCFVVMPRWGNSITHPRPGTIGELLEMMRDMLKDIKIANFLIDDFRDSYDTQKYDFRYLRRAEGRSRYAIYDFDMSRMVPKEIDRRDYWISTDSDYAWGTFNVTKDYAQGELEYNPFITDVGCLGALFSDYFQDVIPALPFLAPFIDMLTTHKLRQRFTASEALAFLEDYCGSLSEEELKKPTPKHDPEYYRLAYYEHDRWASVPPHLAKKWANYREPPLSWKTKLLRRLFEYDWMYHPKVVLVWEFFVRISKYPLTHVFYFKSPGLADGAVETQVAPHVLL</sequence>
<accession>A0A8H4R1R3</accession>
<dbReference type="Proteomes" id="UP000521872">
    <property type="component" value="Unassembled WGS sequence"/>
</dbReference>
<name>A0A8H4R1R3_9AGAR</name>
<proteinExistence type="predicted"/>
<dbReference type="InterPro" id="IPR011009">
    <property type="entry name" value="Kinase-like_dom_sf"/>
</dbReference>
<evidence type="ECO:0000313" key="1">
    <source>
        <dbReference type="EMBL" id="KAF4621211.1"/>
    </source>
</evidence>
<comment type="caution">
    <text evidence="1">The sequence shown here is derived from an EMBL/GenBank/DDBJ whole genome shotgun (WGS) entry which is preliminary data.</text>
</comment>
<evidence type="ECO:0008006" key="3">
    <source>
        <dbReference type="Google" id="ProtNLM"/>
    </source>
</evidence>
<gene>
    <name evidence="1" type="ORF">D9613_000098</name>
</gene>
<organism evidence="1 2">
    <name type="scientific">Agrocybe pediades</name>
    <dbReference type="NCBI Taxonomy" id="84607"/>
    <lineage>
        <taxon>Eukaryota</taxon>
        <taxon>Fungi</taxon>
        <taxon>Dikarya</taxon>
        <taxon>Basidiomycota</taxon>
        <taxon>Agaricomycotina</taxon>
        <taxon>Agaricomycetes</taxon>
        <taxon>Agaricomycetidae</taxon>
        <taxon>Agaricales</taxon>
        <taxon>Agaricineae</taxon>
        <taxon>Strophariaceae</taxon>
        <taxon>Agrocybe</taxon>
    </lineage>
</organism>
<keyword evidence="2" id="KW-1185">Reference proteome</keyword>
<evidence type="ECO:0000313" key="2">
    <source>
        <dbReference type="Proteomes" id="UP000521872"/>
    </source>
</evidence>
<protein>
    <recommendedName>
        <fullName evidence="3">Protein kinase domain-containing protein</fullName>
    </recommendedName>
</protein>
<dbReference type="SUPFAM" id="SSF56112">
    <property type="entry name" value="Protein kinase-like (PK-like)"/>
    <property type="match status" value="1"/>
</dbReference>